<reference evidence="1" key="1">
    <citation type="journal article" date="2020" name="Nature">
        <title>Giant virus diversity and host interactions through global metagenomics.</title>
        <authorList>
            <person name="Schulz F."/>
            <person name="Roux S."/>
            <person name="Paez-Espino D."/>
            <person name="Jungbluth S."/>
            <person name="Walsh D.A."/>
            <person name="Denef V.J."/>
            <person name="McMahon K.D."/>
            <person name="Konstantinidis K.T."/>
            <person name="Eloe-Fadrosh E.A."/>
            <person name="Kyrpides N.C."/>
            <person name="Woyke T."/>
        </authorList>
    </citation>
    <scope>NUCLEOTIDE SEQUENCE</scope>
    <source>
        <strain evidence="1">GVMAG-M-3300025880-56</strain>
    </source>
</reference>
<dbReference type="AlphaFoldDB" id="A0A6C0J9H3"/>
<proteinExistence type="predicted"/>
<evidence type="ECO:0000313" key="1">
    <source>
        <dbReference type="EMBL" id="QHU01923.1"/>
    </source>
</evidence>
<organism evidence="1">
    <name type="scientific">viral metagenome</name>
    <dbReference type="NCBI Taxonomy" id="1070528"/>
    <lineage>
        <taxon>unclassified sequences</taxon>
        <taxon>metagenomes</taxon>
        <taxon>organismal metagenomes</taxon>
    </lineage>
</organism>
<sequence>MSFETSKINDQIVSLTLINKCNLSLKNRSLLEILQHYETQELETLFGNLFTEIETIITDEISLLIDQYKITFQLDQLKCRGLYVDCVGFFNFDECKTKILNSPQNDLFEITITITNKNQQFIFCEIFNGSKKIHIHDFLWHKPILSTIYMYMNVSQYDKPVFTVDEKITKDDYDYEDYEFIKIINVLKYFDDRYMLEHIACSRGHYDWFDTECRLCRIF</sequence>
<accession>A0A6C0J9H3</accession>
<name>A0A6C0J9H3_9ZZZZ</name>
<dbReference type="EMBL" id="MN740350">
    <property type="protein sequence ID" value="QHU01923.1"/>
    <property type="molecule type" value="Genomic_DNA"/>
</dbReference>
<protein>
    <submittedName>
        <fullName evidence="1">Uncharacterized protein</fullName>
    </submittedName>
</protein>